<dbReference type="EMBL" id="CP003653">
    <property type="protein sequence ID" value="AFZ34300.1"/>
    <property type="molecule type" value="Genomic_DNA"/>
</dbReference>
<dbReference type="Pfam" id="PF01571">
    <property type="entry name" value="GCV_T"/>
    <property type="match status" value="1"/>
</dbReference>
<name>K9XNW2_STAC7</name>
<evidence type="ECO:0000256" key="1">
    <source>
        <dbReference type="ARBA" id="ARBA00022946"/>
    </source>
</evidence>
<protein>
    <submittedName>
        <fullName evidence="3">Folate-binding protein YgfZ</fullName>
    </submittedName>
</protein>
<dbReference type="PANTHER" id="PTHR43757:SF14">
    <property type="entry name" value="GLYCINE CLEAVAGE T-PROTEIN FAMILY"/>
    <property type="match status" value="1"/>
</dbReference>
<dbReference type="KEGG" id="scs:Sta7437_0706"/>
<reference evidence="4" key="1">
    <citation type="journal article" date="2013" name="Proc. Natl. Acad. Sci. U.S.A.">
        <title>Improving the coverage of the cyanobacterial phylum using diversity-driven genome sequencing.</title>
        <authorList>
            <person name="Shih P.M."/>
            <person name="Wu D."/>
            <person name="Latifi A."/>
            <person name="Axen S.D."/>
            <person name="Fewer D.P."/>
            <person name="Talla E."/>
            <person name="Calteau A."/>
            <person name="Cai F."/>
            <person name="Tandeau de Marsac N."/>
            <person name="Rippka R."/>
            <person name="Herdman M."/>
            <person name="Sivonen K."/>
            <person name="Coursin T."/>
            <person name="Laurent T."/>
            <person name="Goodwin L."/>
            <person name="Nolan M."/>
            <person name="Davenport K.W."/>
            <person name="Han C.S."/>
            <person name="Rubin E.M."/>
            <person name="Eisen J.A."/>
            <person name="Woyke T."/>
            <person name="Gugger M."/>
            <person name="Kerfeld C.A."/>
        </authorList>
    </citation>
    <scope>NUCLEOTIDE SEQUENCE [LARGE SCALE GENOMIC DNA]</scope>
    <source>
        <strain evidence="4">ATCC 29371 / PCC 7437</strain>
    </source>
</reference>
<organism evidence="3 4">
    <name type="scientific">Stanieria cyanosphaera (strain ATCC 29371 / PCC 7437)</name>
    <dbReference type="NCBI Taxonomy" id="111780"/>
    <lineage>
        <taxon>Bacteria</taxon>
        <taxon>Bacillati</taxon>
        <taxon>Cyanobacteriota</taxon>
        <taxon>Cyanophyceae</taxon>
        <taxon>Pleurocapsales</taxon>
        <taxon>Dermocarpellaceae</taxon>
        <taxon>Stanieria</taxon>
    </lineage>
</organism>
<dbReference type="eggNOG" id="COG0354">
    <property type="taxonomic scope" value="Bacteria"/>
</dbReference>
<dbReference type="InterPro" id="IPR028896">
    <property type="entry name" value="GcvT/YgfZ/DmdA"/>
</dbReference>
<proteinExistence type="predicted"/>
<dbReference type="PATRIC" id="fig|111780.3.peg.736"/>
<evidence type="ECO:0000259" key="2">
    <source>
        <dbReference type="Pfam" id="PF01571"/>
    </source>
</evidence>
<dbReference type="PIRSF" id="PIRSF006487">
    <property type="entry name" value="GcvT"/>
    <property type="match status" value="1"/>
</dbReference>
<dbReference type="HOGENOM" id="CLU_007884_6_3_3"/>
<dbReference type="NCBIfam" id="TIGR03317">
    <property type="entry name" value="ygfZ_signature"/>
    <property type="match status" value="1"/>
</dbReference>
<evidence type="ECO:0000313" key="3">
    <source>
        <dbReference type="EMBL" id="AFZ34300.1"/>
    </source>
</evidence>
<keyword evidence="4" id="KW-1185">Reference proteome</keyword>
<dbReference type="Proteomes" id="UP000010473">
    <property type="component" value="Chromosome"/>
</dbReference>
<dbReference type="PANTHER" id="PTHR43757">
    <property type="entry name" value="AMINOMETHYLTRANSFERASE"/>
    <property type="match status" value="1"/>
</dbReference>
<dbReference type="RefSeq" id="WP_015191973.1">
    <property type="nucleotide sequence ID" value="NC_019748.1"/>
</dbReference>
<dbReference type="STRING" id="111780.Sta7437_0706"/>
<dbReference type="InterPro" id="IPR027266">
    <property type="entry name" value="TrmE/GcvT-like"/>
</dbReference>
<gene>
    <name evidence="3" type="ordered locus">Sta7437_0706</name>
</gene>
<dbReference type="AlphaFoldDB" id="K9XNW2"/>
<accession>K9XNW2</accession>
<dbReference type="InterPro" id="IPR006222">
    <property type="entry name" value="GCVT_N"/>
</dbReference>
<dbReference type="InterPro" id="IPR017703">
    <property type="entry name" value="YgfZ/GCV_T_CS"/>
</dbReference>
<sequence>MELLRQIQQEMGAILDSETQIPLSFGNDERALIAAKEEVVLCDRSNWGLLKLTGEDRLRYLHNQSTNNFNQLQPGQGCDTVFVTSTARTLDLATAYVTEDAVLVLVSPQRRQQLLEWLDRFIFPFDKVELSDISTEYAVFNLIGKQSDDFLTKLGLQSVINQPENSHQLVNFDNNIIRIAIGNGLALPGYTLIIPVAEAAACWSKLITIGVTPIGDRVWSQLRILQGRPIPDQELTEDYNPLEAGLWHAISFEKGCYIGQETIARLNTYKGVKQQLWGIKLTAPVNPGTLLILEGNKVGILTSCTNTSEGNFGLAYLRTKAGGIGLQVQVEDAKGEIIALPCLTHEYYS</sequence>
<evidence type="ECO:0000313" key="4">
    <source>
        <dbReference type="Proteomes" id="UP000010473"/>
    </source>
</evidence>
<dbReference type="SUPFAM" id="SSF103025">
    <property type="entry name" value="Folate-binding domain"/>
    <property type="match status" value="1"/>
</dbReference>
<dbReference type="Gene3D" id="3.30.1360.120">
    <property type="entry name" value="Probable tRNA modification gtpase trme, domain 1"/>
    <property type="match status" value="1"/>
</dbReference>
<keyword evidence="1" id="KW-0809">Transit peptide</keyword>
<feature type="domain" description="GCVT N-terminal" evidence="2">
    <location>
        <begin position="33"/>
        <end position="254"/>
    </location>
</feature>